<keyword evidence="2 5" id="KW-0812">Transmembrane</keyword>
<dbReference type="SUPFAM" id="SSF144091">
    <property type="entry name" value="Rhomboid-like"/>
    <property type="match status" value="1"/>
</dbReference>
<evidence type="ECO:0008006" key="8">
    <source>
        <dbReference type="Google" id="ProtNLM"/>
    </source>
</evidence>
<protein>
    <recommendedName>
        <fullName evidence="8">Membrane associated rhomboid family serine protease</fullName>
    </recommendedName>
</protein>
<feature type="transmembrane region" description="Helical" evidence="5">
    <location>
        <begin position="154"/>
        <end position="171"/>
    </location>
</feature>
<sequence>MNSFLNSLENRFGRFAIPGLVAILAIIQVGVWVLLRLSPDFRTTLFLHRALVEHGEVWRLITWVFVPQWESPIWLFFGVMLMLMFSSVLDHAWGAFRVNLYIFSGILFMILGHWFFGAVPEGLTLYASIFLAFCVIVPDFELNLFFILPVKVKYLGMITGGMALLAFIGTPEARSTIFFSHLNFLLAFVPGFIRWMKQRGTVVQRRARFDSAKPPEGTFFHKCANCGKTDLDDPKLDFRVTTDGEEYCTVCRPRKDLVEKS</sequence>
<evidence type="ECO:0000256" key="5">
    <source>
        <dbReference type="SAM" id="Phobius"/>
    </source>
</evidence>
<dbReference type="GO" id="GO:0016020">
    <property type="term" value="C:membrane"/>
    <property type="evidence" value="ECO:0007669"/>
    <property type="project" value="UniProtKB-SubCell"/>
</dbReference>
<accession>A0A366HJZ5</accession>
<feature type="transmembrane region" description="Helical" evidence="5">
    <location>
        <begin position="177"/>
        <end position="196"/>
    </location>
</feature>
<dbReference type="Proteomes" id="UP000253426">
    <property type="component" value="Unassembled WGS sequence"/>
</dbReference>
<dbReference type="Gene3D" id="1.20.1540.10">
    <property type="entry name" value="Rhomboid-like"/>
    <property type="match status" value="1"/>
</dbReference>
<dbReference type="OrthoDB" id="9778756at2"/>
<evidence type="ECO:0000256" key="3">
    <source>
        <dbReference type="ARBA" id="ARBA00022989"/>
    </source>
</evidence>
<evidence type="ECO:0000313" key="6">
    <source>
        <dbReference type="EMBL" id="RBP42329.1"/>
    </source>
</evidence>
<evidence type="ECO:0000256" key="4">
    <source>
        <dbReference type="ARBA" id="ARBA00023136"/>
    </source>
</evidence>
<feature type="transmembrane region" description="Helical" evidence="5">
    <location>
        <begin position="100"/>
        <end position="119"/>
    </location>
</feature>
<evidence type="ECO:0000256" key="2">
    <source>
        <dbReference type="ARBA" id="ARBA00022692"/>
    </source>
</evidence>
<evidence type="ECO:0000313" key="7">
    <source>
        <dbReference type="Proteomes" id="UP000253426"/>
    </source>
</evidence>
<feature type="transmembrane region" description="Helical" evidence="5">
    <location>
        <begin position="73"/>
        <end position="93"/>
    </location>
</feature>
<feature type="transmembrane region" description="Helical" evidence="5">
    <location>
        <begin position="125"/>
        <end position="147"/>
    </location>
</feature>
<comment type="subcellular location">
    <subcellularLocation>
        <location evidence="1">Membrane</location>
        <topology evidence="1">Multi-pass membrane protein</topology>
    </subcellularLocation>
</comment>
<proteinExistence type="predicted"/>
<keyword evidence="4 5" id="KW-0472">Membrane</keyword>
<gene>
    <name evidence="6" type="ORF">DES53_10633</name>
</gene>
<keyword evidence="7" id="KW-1185">Reference proteome</keyword>
<dbReference type="InterPro" id="IPR035952">
    <property type="entry name" value="Rhomboid-like_sf"/>
</dbReference>
<name>A0A366HJZ5_9BACT</name>
<reference evidence="6 7" key="1">
    <citation type="submission" date="2018-06" db="EMBL/GenBank/DDBJ databases">
        <title>Genomic Encyclopedia of Type Strains, Phase IV (KMG-IV): sequencing the most valuable type-strain genomes for metagenomic binning, comparative biology and taxonomic classification.</title>
        <authorList>
            <person name="Goeker M."/>
        </authorList>
    </citation>
    <scope>NUCLEOTIDE SEQUENCE [LARGE SCALE GENOMIC DNA]</scope>
    <source>
        <strain evidence="6 7">DSM 25532</strain>
    </source>
</reference>
<comment type="caution">
    <text evidence="6">The sequence shown here is derived from an EMBL/GenBank/DDBJ whole genome shotgun (WGS) entry which is preliminary data.</text>
</comment>
<dbReference type="AlphaFoldDB" id="A0A366HJZ5"/>
<dbReference type="EMBL" id="QNRR01000006">
    <property type="protein sequence ID" value="RBP42329.1"/>
    <property type="molecule type" value="Genomic_DNA"/>
</dbReference>
<feature type="transmembrane region" description="Helical" evidence="5">
    <location>
        <begin position="12"/>
        <end position="35"/>
    </location>
</feature>
<dbReference type="RefSeq" id="WP_113959470.1">
    <property type="nucleotide sequence ID" value="NZ_QNRR01000006.1"/>
</dbReference>
<evidence type="ECO:0000256" key="1">
    <source>
        <dbReference type="ARBA" id="ARBA00004141"/>
    </source>
</evidence>
<organism evidence="6 7">
    <name type="scientific">Roseimicrobium gellanilyticum</name>
    <dbReference type="NCBI Taxonomy" id="748857"/>
    <lineage>
        <taxon>Bacteria</taxon>
        <taxon>Pseudomonadati</taxon>
        <taxon>Verrucomicrobiota</taxon>
        <taxon>Verrucomicrobiia</taxon>
        <taxon>Verrucomicrobiales</taxon>
        <taxon>Verrucomicrobiaceae</taxon>
        <taxon>Roseimicrobium</taxon>
    </lineage>
</organism>
<keyword evidence="3 5" id="KW-1133">Transmembrane helix</keyword>